<accession>A0A8S1HRS7</accession>
<sequence length="106" mass="11800">MVKALLVVFLFLILVHQSFEASNLLCSLCGRVVTLVRDTINDAEAFTSTEITNLVEIACKRVPNIEFLKTLCQVVEEDVVSGVQKILRSLEHLLDPDGVCSVFQFC</sequence>
<proteinExistence type="predicted"/>
<feature type="domain" description="Saposin B-type" evidence="3">
    <location>
        <begin position="22"/>
        <end position="106"/>
    </location>
</feature>
<evidence type="ECO:0000313" key="4">
    <source>
        <dbReference type="EMBL" id="CAD6197198.1"/>
    </source>
</evidence>
<comment type="caution">
    <text evidence="4">The sequence shown here is derived from an EMBL/GenBank/DDBJ whole genome shotgun (WGS) entry which is preliminary data.</text>
</comment>
<name>A0A8S1HRS7_9PELO</name>
<dbReference type="InterPro" id="IPR011001">
    <property type="entry name" value="Saposin-like"/>
</dbReference>
<keyword evidence="2" id="KW-0732">Signal</keyword>
<dbReference type="AlphaFoldDB" id="A0A8S1HRS7"/>
<keyword evidence="1" id="KW-1015">Disulfide bond</keyword>
<dbReference type="Proteomes" id="UP000835052">
    <property type="component" value="Unassembled WGS sequence"/>
</dbReference>
<feature type="chain" id="PRO_5035814867" description="Saposin B-type domain-containing protein" evidence="2">
    <location>
        <begin position="21"/>
        <end position="106"/>
    </location>
</feature>
<keyword evidence="5" id="KW-1185">Reference proteome</keyword>
<feature type="signal peptide" evidence="2">
    <location>
        <begin position="1"/>
        <end position="20"/>
    </location>
</feature>
<dbReference type="PROSITE" id="PS50015">
    <property type="entry name" value="SAP_B"/>
    <property type="match status" value="1"/>
</dbReference>
<protein>
    <recommendedName>
        <fullName evidence="3">Saposin B-type domain-containing protein</fullName>
    </recommendedName>
</protein>
<dbReference type="Gene3D" id="1.10.225.10">
    <property type="entry name" value="Saposin-like"/>
    <property type="match status" value="1"/>
</dbReference>
<dbReference type="EMBL" id="CAJGYM010000087">
    <property type="protein sequence ID" value="CAD6197198.1"/>
    <property type="molecule type" value="Genomic_DNA"/>
</dbReference>
<gene>
    <name evidence="4" type="ORF">CAUJ_LOCUS13107</name>
</gene>
<evidence type="ECO:0000256" key="2">
    <source>
        <dbReference type="SAM" id="SignalP"/>
    </source>
</evidence>
<dbReference type="InterPro" id="IPR008139">
    <property type="entry name" value="SaposinB_dom"/>
</dbReference>
<evidence type="ECO:0000259" key="3">
    <source>
        <dbReference type="PROSITE" id="PS50015"/>
    </source>
</evidence>
<evidence type="ECO:0000313" key="5">
    <source>
        <dbReference type="Proteomes" id="UP000835052"/>
    </source>
</evidence>
<reference evidence="4" key="1">
    <citation type="submission" date="2020-10" db="EMBL/GenBank/DDBJ databases">
        <authorList>
            <person name="Kikuchi T."/>
        </authorList>
    </citation>
    <scope>NUCLEOTIDE SEQUENCE</scope>
    <source>
        <strain evidence="4">NKZ352</strain>
    </source>
</reference>
<organism evidence="4 5">
    <name type="scientific">Caenorhabditis auriculariae</name>
    <dbReference type="NCBI Taxonomy" id="2777116"/>
    <lineage>
        <taxon>Eukaryota</taxon>
        <taxon>Metazoa</taxon>
        <taxon>Ecdysozoa</taxon>
        <taxon>Nematoda</taxon>
        <taxon>Chromadorea</taxon>
        <taxon>Rhabditida</taxon>
        <taxon>Rhabditina</taxon>
        <taxon>Rhabditomorpha</taxon>
        <taxon>Rhabditoidea</taxon>
        <taxon>Rhabditidae</taxon>
        <taxon>Peloderinae</taxon>
        <taxon>Caenorhabditis</taxon>
    </lineage>
</organism>
<dbReference type="SMART" id="SM00741">
    <property type="entry name" value="SapB"/>
    <property type="match status" value="1"/>
</dbReference>
<evidence type="ECO:0000256" key="1">
    <source>
        <dbReference type="ARBA" id="ARBA00023157"/>
    </source>
</evidence>
<dbReference type="SUPFAM" id="SSF47862">
    <property type="entry name" value="Saposin"/>
    <property type="match status" value="1"/>
</dbReference>